<reference evidence="1" key="1">
    <citation type="submission" date="2019-08" db="EMBL/GenBank/DDBJ databases">
        <authorList>
            <person name="Kucharzyk K."/>
            <person name="Murdoch R.W."/>
            <person name="Higgins S."/>
            <person name="Loffler F."/>
        </authorList>
    </citation>
    <scope>NUCLEOTIDE SEQUENCE</scope>
</reference>
<evidence type="ECO:0000313" key="1">
    <source>
        <dbReference type="EMBL" id="MPN62878.1"/>
    </source>
</evidence>
<protein>
    <submittedName>
        <fullName evidence="1">Uncharacterized protein</fullName>
    </submittedName>
</protein>
<dbReference type="EMBL" id="VSSQ01141534">
    <property type="protein sequence ID" value="MPN62878.1"/>
    <property type="molecule type" value="Genomic_DNA"/>
</dbReference>
<proteinExistence type="predicted"/>
<accession>A0A645JGQ0</accession>
<sequence length="79" mass="9054">MDQYPNLRCSQTLSFTALNAPAKGEFPDHLKVKWSKEPTTITQITEAICHLKIFSLSKIITSTSLTLFNHIFYPFAFFI</sequence>
<comment type="caution">
    <text evidence="1">The sequence shown here is derived from an EMBL/GenBank/DDBJ whole genome shotgun (WGS) entry which is preliminary data.</text>
</comment>
<organism evidence="1">
    <name type="scientific">bioreactor metagenome</name>
    <dbReference type="NCBI Taxonomy" id="1076179"/>
    <lineage>
        <taxon>unclassified sequences</taxon>
        <taxon>metagenomes</taxon>
        <taxon>ecological metagenomes</taxon>
    </lineage>
</organism>
<name>A0A645JGQ0_9ZZZZ</name>
<gene>
    <name evidence="1" type="ORF">SDC9_210631</name>
</gene>
<dbReference type="AlphaFoldDB" id="A0A645JGQ0"/>